<evidence type="ECO:0000313" key="8">
    <source>
        <dbReference type="EMBL" id="MFK2825773.1"/>
    </source>
</evidence>
<evidence type="ECO:0000256" key="1">
    <source>
        <dbReference type="ARBA" id="ARBA00004651"/>
    </source>
</evidence>
<sequence length="143" mass="14993">MINKSEWGTFILRVVLGITFFVHGLVKFQGGIENIAGWFGSIGLPGFLAYGVALLEAVGGIALIVGLGTRIVSALFALLMIGAIFKVKLAAGFLGNGQGAGYELDLALFAMAVSITITGSKIYALDQMIFKGKDYGSDTPKSI</sequence>
<accession>A0ABW8I9C9</accession>
<feature type="transmembrane region" description="Helical" evidence="7">
    <location>
        <begin position="106"/>
        <end position="124"/>
    </location>
</feature>
<keyword evidence="4 7" id="KW-0812">Transmembrane</keyword>
<evidence type="ECO:0000256" key="3">
    <source>
        <dbReference type="ARBA" id="ARBA00022475"/>
    </source>
</evidence>
<dbReference type="PANTHER" id="PTHR33452:SF1">
    <property type="entry name" value="INNER MEMBRANE PROTEIN YPHA-RELATED"/>
    <property type="match status" value="1"/>
</dbReference>
<organism evidence="8 9">
    <name type="scientific">Bacillus lumedeiriae</name>
    <dbReference type="NCBI Taxonomy" id="3058829"/>
    <lineage>
        <taxon>Bacteria</taxon>
        <taxon>Bacillati</taxon>
        <taxon>Bacillota</taxon>
        <taxon>Bacilli</taxon>
        <taxon>Bacillales</taxon>
        <taxon>Bacillaceae</taxon>
        <taxon>Bacillus</taxon>
    </lineage>
</organism>
<proteinExistence type="inferred from homology"/>
<comment type="subcellular location">
    <subcellularLocation>
        <location evidence="1">Cell membrane</location>
        <topology evidence="1">Multi-pass membrane protein</topology>
    </subcellularLocation>
</comment>
<dbReference type="Pfam" id="PF07681">
    <property type="entry name" value="DoxX"/>
    <property type="match status" value="1"/>
</dbReference>
<dbReference type="InterPro" id="IPR051907">
    <property type="entry name" value="DoxX-like_oxidoreductase"/>
</dbReference>
<keyword evidence="6 7" id="KW-0472">Membrane</keyword>
<comment type="caution">
    <text evidence="8">The sequence shown here is derived from an EMBL/GenBank/DDBJ whole genome shotgun (WGS) entry which is preliminary data.</text>
</comment>
<evidence type="ECO:0000256" key="6">
    <source>
        <dbReference type="ARBA" id="ARBA00023136"/>
    </source>
</evidence>
<dbReference type="Proteomes" id="UP001619911">
    <property type="component" value="Unassembled WGS sequence"/>
</dbReference>
<dbReference type="InterPro" id="IPR032808">
    <property type="entry name" value="DoxX"/>
</dbReference>
<name>A0ABW8I9C9_9BACI</name>
<keyword evidence="9" id="KW-1185">Reference proteome</keyword>
<dbReference type="EMBL" id="JAUIYO010000005">
    <property type="protein sequence ID" value="MFK2825773.1"/>
    <property type="molecule type" value="Genomic_DNA"/>
</dbReference>
<feature type="transmembrane region" description="Helical" evidence="7">
    <location>
        <begin position="74"/>
        <end position="94"/>
    </location>
</feature>
<reference evidence="8 9" key="1">
    <citation type="submission" date="2023-07" db="EMBL/GenBank/DDBJ databases">
        <title>Bacillus lucianemedeirus sp. nov, a new species isolated from an immunobiological production facility.</title>
        <authorList>
            <person name="Costa L.V."/>
            <person name="Miranda R.V.S.L."/>
            <person name="Brandao M.L.L."/>
            <person name="Reis C.M.F."/>
            <person name="Frazao A.M."/>
            <person name="Cruz F.V."/>
            <person name="Baio P.V.P."/>
            <person name="Veras J.F.C."/>
            <person name="Ramos J.N."/>
            <person name="Vieira V."/>
        </authorList>
    </citation>
    <scope>NUCLEOTIDE SEQUENCE [LARGE SCALE GENOMIC DNA]</scope>
    <source>
        <strain evidence="8 9">B190/17</strain>
    </source>
</reference>
<keyword evidence="3" id="KW-1003">Cell membrane</keyword>
<dbReference type="PANTHER" id="PTHR33452">
    <property type="entry name" value="OXIDOREDUCTASE CATD-RELATED"/>
    <property type="match status" value="1"/>
</dbReference>
<evidence type="ECO:0000256" key="7">
    <source>
        <dbReference type="SAM" id="Phobius"/>
    </source>
</evidence>
<feature type="transmembrane region" description="Helical" evidence="7">
    <location>
        <begin position="7"/>
        <end position="26"/>
    </location>
</feature>
<comment type="similarity">
    <text evidence="2">Belongs to the DoxX family.</text>
</comment>
<evidence type="ECO:0000256" key="4">
    <source>
        <dbReference type="ARBA" id="ARBA00022692"/>
    </source>
</evidence>
<evidence type="ECO:0000313" key="9">
    <source>
        <dbReference type="Proteomes" id="UP001619911"/>
    </source>
</evidence>
<keyword evidence="5 7" id="KW-1133">Transmembrane helix</keyword>
<dbReference type="RefSeq" id="WP_404316633.1">
    <property type="nucleotide sequence ID" value="NZ_JAUIYO010000005.1"/>
</dbReference>
<evidence type="ECO:0000256" key="5">
    <source>
        <dbReference type="ARBA" id="ARBA00022989"/>
    </source>
</evidence>
<protein>
    <submittedName>
        <fullName evidence="8">DoxX family protein</fullName>
    </submittedName>
</protein>
<gene>
    <name evidence="8" type="ORF">QYG89_08825</name>
</gene>
<feature type="transmembrane region" description="Helical" evidence="7">
    <location>
        <begin position="46"/>
        <end position="67"/>
    </location>
</feature>
<evidence type="ECO:0000256" key="2">
    <source>
        <dbReference type="ARBA" id="ARBA00006679"/>
    </source>
</evidence>